<keyword evidence="5 6" id="KW-0472">Membrane</keyword>
<feature type="domain" description="EamA" evidence="7">
    <location>
        <begin position="22"/>
        <end position="153"/>
    </location>
</feature>
<proteinExistence type="predicted"/>
<feature type="transmembrane region" description="Helical" evidence="6">
    <location>
        <begin position="263"/>
        <end position="281"/>
    </location>
</feature>
<dbReference type="PANTHER" id="PTHR42920">
    <property type="entry name" value="OS03G0707200 PROTEIN-RELATED"/>
    <property type="match status" value="1"/>
</dbReference>
<evidence type="ECO:0000256" key="2">
    <source>
        <dbReference type="ARBA" id="ARBA00022475"/>
    </source>
</evidence>
<evidence type="ECO:0000313" key="9">
    <source>
        <dbReference type="Proteomes" id="UP001589834"/>
    </source>
</evidence>
<evidence type="ECO:0000256" key="3">
    <source>
        <dbReference type="ARBA" id="ARBA00022692"/>
    </source>
</evidence>
<keyword evidence="4 6" id="KW-1133">Transmembrane helix</keyword>
<feature type="transmembrane region" description="Helical" evidence="6">
    <location>
        <begin position="84"/>
        <end position="103"/>
    </location>
</feature>
<gene>
    <name evidence="8" type="ORF">ACFFGG_09905</name>
</gene>
<dbReference type="InterPro" id="IPR000620">
    <property type="entry name" value="EamA_dom"/>
</dbReference>
<dbReference type="SUPFAM" id="SSF103481">
    <property type="entry name" value="Multidrug resistance efflux transporter EmrE"/>
    <property type="match status" value="2"/>
</dbReference>
<feature type="transmembrane region" description="Helical" evidence="6">
    <location>
        <begin position="198"/>
        <end position="220"/>
    </location>
</feature>
<evidence type="ECO:0000256" key="5">
    <source>
        <dbReference type="ARBA" id="ARBA00023136"/>
    </source>
</evidence>
<comment type="subcellular location">
    <subcellularLocation>
        <location evidence="1">Cell membrane</location>
        <topology evidence="1">Multi-pass membrane protein</topology>
    </subcellularLocation>
</comment>
<dbReference type="Proteomes" id="UP001589834">
    <property type="component" value="Unassembled WGS sequence"/>
</dbReference>
<feature type="transmembrane region" description="Helical" evidence="6">
    <location>
        <begin position="232"/>
        <end position="251"/>
    </location>
</feature>
<protein>
    <submittedName>
        <fullName evidence="8">DMT family transporter</fullName>
    </submittedName>
</protein>
<evidence type="ECO:0000256" key="4">
    <source>
        <dbReference type="ARBA" id="ARBA00022989"/>
    </source>
</evidence>
<organism evidence="8 9">
    <name type="scientific">Ottowia pentelensis</name>
    <dbReference type="NCBI Taxonomy" id="511108"/>
    <lineage>
        <taxon>Bacteria</taxon>
        <taxon>Pseudomonadati</taxon>
        <taxon>Pseudomonadota</taxon>
        <taxon>Betaproteobacteria</taxon>
        <taxon>Burkholderiales</taxon>
        <taxon>Comamonadaceae</taxon>
        <taxon>Ottowia</taxon>
    </lineage>
</organism>
<dbReference type="InterPro" id="IPR051258">
    <property type="entry name" value="Diverse_Substrate_Transporter"/>
</dbReference>
<keyword evidence="9" id="KW-1185">Reference proteome</keyword>
<reference evidence="8 9" key="1">
    <citation type="submission" date="2024-09" db="EMBL/GenBank/DDBJ databases">
        <authorList>
            <person name="Sun Q."/>
            <person name="Mori K."/>
        </authorList>
    </citation>
    <scope>NUCLEOTIDE SEQUENCE [LARGE SCALE GENOMIC DNA]</scope>
    <source>
        <strain evidence="8 9">NCAIM B.02336</strain>
    </source>
</reference>
<evidence type="ECO:0000259" key="7">
    <source>
        <dbReference type="Pfam" id="PF00892"/>
    </source>
</evidence>
<feature type="transmembrane region" description="Helical" evidence="6">
    <location>
        <begin position="109"/>
        <end position="131"/>
    </location>
</feature>
<feature type="transmembrane region" description="Helical" evidence="6">
    <location>
        <begin position="138"/>
        <end position="155"/>
    </location>
</feature>
<evidence type="ECO:0000256" key="6">
    <source>
        <dbReference type="SAM" id="Phobius"/>
    </source>
</evidence>
<name>A0ABV6PU23_9BURK</name>
<dbReference type="Pfam" id="PF00892">
    <property type="entry name" value="EamA"/>
    <property type="match status" value="2"/>
</dbReference>
<dbReference type="RefSeq" id="WP_377482653.1">
    <property type="nucleotide sequence ID" value="NZ_JBHLTN010000018.1"/>
</dbReference>
<dbReference type="InterPro" id="IPR037185">
    <property type="entry name" value="EmrE-like"/>
</dbReference>
<keyword evidence="2" id="KW-1003">Cell membrane</keyword>
<sequence length="313" mass="32990">MPAAPAPSPFAAWRAWLDRRPALLLIFTTLVWGSNVVAARLAVGQVSPMMLTTARWSVACLALWLVARRQVVAAWPLLRPRWRYLTAMGVAGFTGFNALYYTAAHHTSAVNLAIIQGVVPVLVLLGAAAVFRLRVSALQALGVALTLAGVTVVAARGQWAVLRALDLNVGDVGVLAASVLYAGYTLGLRAKPAVSPLAFFAAVAGIAALASLPLLAWEAAAGDFFWPTARGWWIIVYVGLLPSFVSQITYIRAVELIGPARAGVFYNLTPVFGPALAVLLLGEPLRPYHALGLAMVLGGIAVAERRGARPAGA</sequence>
<feature type="transmembrane region" description="Helical" evidence="6">
    <location>
        <begin position="167"/>
        <end position="186"/>
    </location>
</feature>
<accession>A0ABV6PU23</accession>
<dbReference type="PANTHER" id="PTHR42920:SF11">
    <property type="entry name" value="INNER MEMBRANE PROTEIN YTFF"/>
    <property type="match status" value="1"/>
</dbReference>
<feature type="domain" description="EamA" evidence="7">
    <location>
        <begin position="170"/>
        <end position="302"/>
    </location>
</feature>
<comment type="caution">
    <text evidence="8">The sequence shown here is derived from an EMBL/GenBank/DDBJ whole genome shotgun (WGS) entry which is preliminary data.</text>
</comment>
<evidence type="ECO:0000313" key="8">
    <source>
        <dbReference type="EMBL" id="MFC0592872.1"/>
    </source>
</evidence>
<keyword evidence="3 6" id="KW-0812">Transmembrane</keyword>
<dbReference type="EMBL" id="JBHLTN010000018">
    <property type="protein sequence ID" value="MFC0592872.1"/>
    <property type="molecule type" value="Genomic_DNA"/>
</dbReference>
<evidence type="ECO:0000256" key="1">
    <source>
        <dbReference type="ARBA" id="ARBA00004651"/>
    </source>
</evidence>